<evidence type="ECO:0000313" key="2">
    <source>
        <dbReference type="Proteomes" id="UP000288804"/>
    </source>
</evidence>
<protein>
    <submittedName>
        <fullName evidence="1">Uncharacterized protein</fullName>
    </submittedName>
</protein>
<gene>
    <name evidence="1" type="ORF">D5F51_17975</name>
</gene>
<proteinExistence type="predicted"/>
<evidence type="ECO:0000313" key="1">
    <source>
        <dbReference type="EMBL" id="QAX80258.1"/>
    </source>
</evidence>
<name>A0ABX5R419_9GAMM</name>
<accession>A0ABX5R419</accession>
<reference evidence="2" key="1">
    <citation type="submission" date="2018-09" db="EMBL/GenBank/DDBJ databases">
        <title>Yersinia hibernicus sp. nov.</title>
        <authorList>
            <person name="Nguyen S.V."/>
            <person name="Mundanda D.M."/>
            <person name="Anes J."/>
            <person name="Fanning S."/>
        </authorList>
    </citation>
    <scope>NUCLEOTIDE SEQUENCE [LARGE SCALE GENOMIC DNA]</scope>
    <source>
        <strain evidence="2">CFS1934</strain>
    </source>
</reference>
<organism evidence="1 2">
    <name type="scientific">Yersinia hibernica</name>
    <dbReference type="NCBI Taxonomy" id="2339259"/>
    <lineage>
        <taxon>Bacteria</taxon>
        <taxon>Pseudomonadati</taxon>
        <taxon>Pseudomonadota</taxon>
        <taxon>Gammaproteobacteria</taxon>
        <taxon>Enterobacterales</taxon>
        <taxon>Yersiniaceae</taxon>
        <taxon>Yersinia</taxon>
    </lineage>
</organism>
<keyword evidence="2" id="KW-1185">Reference proteome</keyword>
<dbReference type="EMBL" id="CP032487">
    <property type="protein sequence ID" value="QAX80258.1"/>
    <property type="molecule type" value="Genomic_DNA"/>
</dbReference>
<dbReference type="Proteomes" id="UP000288804">
    <property type="component" value="Chromosome"/>
</dbReference>
<sequence length="70" mass="8263">MLSWKLMMATERACRNVCEGEEAAAHDNDILSICDRMALWSEGFIAGWREENACITLSERFRQKVNRWRR</sequence>